<dbReference type="PANTHER" id="PTHR33451">
    <property type="entry name" value="MALATE-2H(+)/NA(+)-LACTATE ANTIPORTER"/>
    <property type="match status" value="1"/>
</dbReference>
<evidence type="ECO:0000256" key="3">
    <source>
        <dbReference type="ARBA" id="ARBA00022449"/>
    </source>
</evidence>
<keyword evidence="12" id="KW-1185">Reference proteome</keyword>
<dbReference type="EMBL" id="CP034158">
    <property type="protein sequence ID" value="AZI66192.1"/>
    <property type="molecule type" value="Genomic_DNA"/>
</dbReference>
<comment type="subcellular location">
    <subcellularLocation>
        <location evidence="1">Cell membrane</location>
        <topology evidence="1">Multi-pass membrane protein</topology>
    </subcellularLocation>
</comment>
<dbReference type="InterPro" id="IPR052180">
    <property type="entry name" value="NhaC_Na-H+_Antiporter"/>
</dbReference>
<evidence type="ECO:0000259" key="10">
    <source>
        <dbReference type="Pfam" id="PF03553"/>
    </source>
</evidence>
<dbReference type="Pfam" id="PF03553">
    <property type="entry name" value="Na_H_antiporter"/>
    <property type="match status" value="2"/>
</dbReference>
<dbReference type="PROSITE" id="PS51257">
    <property type="entry name" value="PROKAR_LIPOPROTEIN"/>
    <property type="match status" value="1"/>
</dbReference>
<dbReference type="RefSeq" id="WP_124756855.1">
    <property type="nucleotide sequence ID" value="NZ_CBCRWA010000001.1"/>
</dbReference>
<feature type="transmembrane region" description="Helical" evidence="9">
    <location>
        <begin position="7"/>
        <end position="25"/>
    </location>
</feature>
<sequence>MKNASFISILPLLVFVACFLGFGIYNNDFYAFPSPIAAMVGIAAAFIIFKGKIHDKTDIFLKGCGDGKILTMCIIYLLAGAFSTVSKASGSVDAIVNLGLTYLSPQYFPAGVFLVACFLSFASGTSVGSIVTLAPIVIDLAEKSNSPLGLIGAALLAGSMFGDNLSIISDTTIAATQSLGCEMKDKFRENFKIAIPAAVLSLIILLVIGLNSETQASAFQPSGEINVLLIVPYLFVIVMAVVGVNVFVTLFAGTIFAGIMGIFLGSFDVMGFSKLAYEGFTSMTEIFYLSLLTGGLAALVEHYGGINFLLNKISKIISSKKTALLGIGGLVSAANLCVANNTISILISGKIAKEITDKYELSPKASASVLDIFSCYIQGLIPYGAQILILISLSKFQIHYSDLVLNAFYLHILLIFTIVYIVFFKKNSLKGNSALQATNN</sequence>
<evidence type="ECO:0000313" key="11">
    <source>
        <dbReference type="EMBL" id="AZI66192.1"/>
    </source>
</evidence>
<dbReference type="InterPro" id="IPR018461">
    <property type="entry name" value="Na/H_Antiport_NhaC-like_C"/>
</dbReference>
<feature type="transmembrane region" description="Helical" evidence="9">
    <location>
        <begin position="31"/>
        <end position="49"/>
    </location>
</feature>
<feature type="transmembrane region" description="Helical" evidence="9">
    <location>
        <begin position="286"/>
        <end position="310"/>
    </location>
</feature>
<feature type="transmembrane region" description="Helical" evidence="9">
    <location>
        <begin position="230"/>
        <end position="248"/>
    </location>
</feature>
<organism evidence="11 12">
    <name type="scientific">Kaistella daneshvariae</name>
    <dbReference type="NCBI Taxonomy" id="2487074"/>
    <lineage>
        <taxon>Bacteria</taxon>
        <taxon>Pseudomonadati</taxon>
        <taxon>Bacteroidota</taxon>
        <taxon>Flavobacteriia</taxon>
        <taxon>Flavobacteriales</taxon>
        <taxon>Weeksellaceae</taxon>
        <taxon>Chryseobacterium group</taxon>
        <taxon>Kaistella</taxon>
    </lineage>
</organism>
<feature type="transmembrane region" description="Helical" evidence="9">
    <location>
        <begin position="322"/>
        <end position="347"/>
    </location>
</feature>
<keyword evidence="2" id="KW-0813">Transport</keyword>
<evidence type="ECO:0000313" key="12">
    <source>
        <dbReference type="Proteomes" id="UP000274483"/>
    </source>
</evidence>
<accession>A0ABM7C5G2</accession>
<keyword evidence="4" id="KW-1003">Cell membrane</keyword>
<feature type="transmembrane region" description="Helical" evidence="9">
    <location>
        <begin position="403"/>
        <end position="423"/>
    </location>
</feature>
<evidence type="ECO:0000256" key="2">
    <source>
        <dbReference type="ARBA" id="ARBA00022448"/>
    </source>
</evidence>
<feature type="domain" description="Na+/H+ antiporter NhaC-like C-terminal" evidence="10">
    <location>
        <begin position="228"/>
        <end position="423"/>
    </location>
</feature>
<gene>
    <name evidence="11" type="ORF">EIB71_00190</name>
</gene>
<feature type="transmembrane region" description="Helical" evidence="9">
    <location>
        <begin position="110"/>
        <end position="138"/>
    </location>
</feature>
<name>A0ABM7C5G2_9FLAO</name>
<feature type="transmembrane region" description="Helical" evidence="9">
    <location>
        <begin position="255"/>
        <end position="274"/>
    </location>
</feature>
<keyword evidence="3" id="KW-0050">Antiport</keyword>
<evidence type="ECO:0000256" key="9">
    <source>
        <dbReference type="SAM" id="Phobius"/>
    </source>
</evidence>
<dbReference type="PANTHER" id="PTHR33451:SF4">
    <property type="entry name" value="NA+_H+ ANTIPORTER"/>
    <property type="match status" value="1"/>
</dbReference>
<comment type="similarity">
    <text evidence="8">Belongs to the NhaC Na(+)/H(+) (TC 2.A.35) antiporter family.</text>
</comment>
<evidence type="ECO:0000256" key="8">
    <source>
        <dbReference type="ARBA" id="ARBA00038435"/>
    </source>
</evidence>
<dbReference type="Proteomes" id="UP000274483">
    <property type="component" value="Chromosome"/>
</dbReference>
<evidence type="ECO:0000256" key="6">
    <source>
        <dbReference type="ARBA" id="ARBA00022989"/>
    </source>
</evidence>
<keyword evidence="5 9" id="KW-0812">Transmembrane</keyword>
<protein>
    <submittedName>
        <fullName evidence="11">Na+/H+ antiporter NhaC family protein</fullName>
    </submittedName>
</protein>
<evidence type="ECO:0000256" key="1">
    <source>
        <dbReference type="ARBA" id="ARBA00004651"/>
    </source>
</evidence>
<evidence type="ECO:0000256" key="7">
    <source>
        <dbReference type="ARBA" id="ARBA00023136"/>
    </source>
</evidence>
<evidence type="ECO:0000256" key="5">
    <source>
        <dbReference type="ARBA" id="ARBA00022692"/>
    </source>
</evidence>
<reference evidence="11 12" key="1">
    <citation type="submission" date="2018-11" db="EMBL/GenBank/DDBJ databases">
        <title>Proposal to divide the Flavobacteriaceae and reorganize its genera based on Amino Acid Identity values calculated from whole genome sequences.</title>
        <authorList>
            <person name="Nicholson A.C."/>
            <person name="Gulvik C.A."/>
            <person name="Whitney A.M."/>
            <person name="Humrighouse B.W."/>
            <person name="Bell M."/>
            <person name="Holmes B."/>
            <person name="Steigerwalt A.G."/>
            <person name="Villarma A."/>
            <person name="Sheth M."/>
            <person name="Batra D."/>
            <person name="Pryor J."/>
            <person name="Bernardet J.-F."/>
            <person name="Hugo C."/>
            <person name="Kampfer P."/>
            <person name="Newman J.D."/>
            <person name="McQuiston J.R."/>
        </authorList>
    </citation>
    <scope>NUCLEOTIDE SEQUENCE [LARGE SCALE GENOMIC DNA]</scope>
    <source>
        <strain evidence="11 12">H3001</strain>
    </source>
</reference>
<proteinExistence type="inferred from homology"/>
<keyword evidence="6 9" id="KW-1133">Transmembrane helix</keyword>
<feature type="transmembrane region" description="Helical" evidence="9">
    <location>
        <begin position="367"/>
        <end position="391"/>
    </location>
</feature>
<keyword evidence="7 9" id="KW-0472">Membrane</keyword>
<evidence type="ECO:0000256" key="4">
    <source>
        <dbReference type="ARBA" id="ARBA00022475"/>
    </source>
</evidence>
<feature type="domain" description="Na+/H+ antiporter NhaC-like C-terminal" evidence="10">
    <location>
        <begin position="13"/>
        <end position="209"/>
    </location>
</feature>
<feature type="transmembrane region" description="Helical" evidence="9">
    <location>
        <begin position="193"/>
        <end position="210"/>
    </location>
</feature>
<feature type="transmembrane region" description="Helical" evidence="9">
    <location>
        <begin position="69"/>
        <end position="90"/>
    </location>
</feature>